<evidence type="ECO:0000256" key="1">
    <source>
        <dbReference type="SAM" id="MobiDB-lite"/>
    </source>
</evidence>
<accession>A0A6N2MZV3</accession>
<dbReference type="EMBL" id="CAADRP010002016">
    <property type="protein sequence ID" value="VFU59023.1"/>
    <property type="molecule type" value="Genomic_DNA"/>
</dbReference>
<organism evidence="2">
    <name type="scientific">Salix viminalis</name>
    <name type="common">Common osier</name>
    <name type="synonym">Basket willow</name>
    <dbReference type="NCBI Taxonomy" id="40686"/>
    <lineage>
        <taxon>Eukaryota</taxon>
        <taxon>Viridiplantae</taxon>
        <taxon>Streptophyta</taxon>
        <taxon>Embryophyta</taxon>
        <taxon>Tracheophyta</taxon>
        <taxon>Spermatophyta</taxon>
        <taxon>Magnoliopsida</taxon>
        <taxon>eudicotyledons</taxon>
        <taxon>Gunneridae</taxon>
        <taxon>Pentapetalae</taxon>
        <taxon>rosids</taxon>
        <taxon>fabids</taxon>
        <taxon>Malpighiales</taxon>
        <taxon>Salicaceae</taxon>
        <taxon>Saliceae</taxon>
        <taxon>Salix</taxon>
    </lineage>
</organism>
<sequence>MLVTISWYDGLKCGTLECEYGWSMCDKLIDRMARDNELIDYLRANGRHIHETSKEPDTREPTCARNHAACMALFIGEHGLPRWLAVGGVVACFRQWAVGSAQDSKAYKHKIFLLQTLNHAAVPAAPRCWRWRRKFEADGELLVWGRELVAAGDGEGEDRTGGCASGGERDAGLAERERVIATREGELPTERAGGEEKEIDVYVIFFYS</sequence>
<protein>
    <submittedName>
        <fullName evidence="2">Uncharacterized protein</fullName>
    </submittedName>
</protein>
<evidence type="ECO:0000313" key="2">
    <source>
        <dbReference type="EMBL" id="VFU59023.1"/>
    </source>
</evidence>
<gene>
    <name evidence="2" type="ORF">SVIM_LOCUS432615</name>
</gene>
<feature type="region of interest" description="Disordered" evidence="1">
    <location>
        <begin position="153"/>
        <end position="172"/>
    </location>
</feature>
<name>A0A6N2MZV3_SALVM</name>
<reference evidence="2" key="1">
    <citation type="submission" date="2019-03" db="EMBL/GenBank/DDBJ databases">
        <authorList>
            <person name="Mank J."/>
            <person name="Almeida P."/>
        </authorList>
    </citation>
    <scope>NUCLEOTIDE SEQUENCE</scope>
    <source>
        <strain evidence="2">78183</strain>
    </source>
</reference>
<proteinExistence type="predicted"/>
<dbReference type="AlphaFoldDB" id="A0A6N2MZV3"/>